<reference evidence="5" key="1">
    <citation type="submission" date="2020-10" db="EMBL/GenBank/DDBJ databases">
        <authorList>
            <person name="Gilroy R."/>
        </authorList>
    </citation>
    <scope>NUCLEOTIDE SEQUENCE</scope>
    <source>
        <strain evidence="5">ChiSjej5B23-6657</strain>
    </source>
</reference>
<feature type="domain" description="HTH araC/xylS-type" evidence="4">
    <location>
        <begin position="307"/>
        <end position="405"/>
    </location>
</feature>
<evidence type="ECO:0000313" key="6">
    <source>
        <dbReference type="Proteomes" id="UP000823912"/>
    </source>
</evidence>
<gene>
    <name evidence="5" type="ORF">IAA55_01690</name>
</gene>
<dbReference type="PANTHER" id="PTHR43280:SF28">
    <property type="entry name" value="HTH-TYPE TRANSCRIPTIONAL ACTIVATOR RHAS"/>
    <property type="match status" value="1"/>
</dbReference>
<keyword evidence="3" id="KW-0804">Transcription</keyword>
<dbReference type="InterPro" id="IPR020449">
    <property type="entry name" value="Tscrpt_reg_AraC-type_HTH"/>
</dbReference>
<dbReference type="SUPFAM" id="SSF46689">
    <property type="entry name" value="Homeodomain-like"/>
    <property type="match status" value="2"/>
</dbReference>
<evidence type="ECO:0000259" key="4">
    <source>
        <dbReference type="PROSITE" id="PS01124"/>
    </source>
</evidence>
<dbReference type="PROSITE" id="PS00041">
    <property type="entry name" value="HTH_ARAC_FAMILY_1"/>
    <property type="match status" value="1"/>
</dbReference>
<accession>A0A9D1E8E0</accession>
<dbReference type="EMBL" id="DVHM01000031">
    <property type="protein sequence ID" value="HIR69974.1"/>
    <property type="molecule type" value="Genomic_DNA"/>
</dbReference>
<comment type="caution">
    <text evidence="5">The sequence shown here is derived from an EMBL/GenBank/DDBJ whole genome shotgun (WGS) entry which is preliminary data.</text>
</comment>
<protein>
    <submittedName>
        <fullName evidence="5">Helix-turn-helix transcriptional regulator</fullName>
    </submittedName>
</protein>
<sequence>MGESIDFVRQLEEQMQVYGVKTSRFAVDEESLRRNGGGLEEYFFQDYDYDQSLANIQKYCEEGVVYVLRDRFGMWNYSFLLPGSKDENAEMMHIGPILTESPKQLLLTVAKKNSLTAEQERELEEYYYSIPLIQSLEIFEGLLFLQLNYIYGYDGRLEINRIESYFRKDVMRQKPFEEETPQLSMEVLEERYRREEELLSAITKGDMEGAYAAQSRLAGCHLELLAGYSTLREAKNMLLTSNTLYRKAVQAAAVHPMHIDRISRHYAKRIEESVFVKELEELSHEMIRKYCFLVRNHSLLQYSRVVRDALNYIDSHLRESISLKGLAEICNVSSSHLSACFKKEVGQSVVDYINEKRVFASLRYLATTDLSVAQIAERVGIGDENYFSRLFKKYQKRTPKQYRNLMRH</sequence>
<keyword evidence="2" id="KW-0238">DNA-binding</keyword>
<dbReference type="InterPro" id="IPR009057">
    <property type="entry name" value="Homeodomain-like_sf"/>
</dbReference>
<reference evidence="5" key="2">
    <citation type="journal article" date="2021" name="PeerJ">
        <title>Extensive microbial diversity within the chicken gut microbiome revealed by metagenomics and culture.</title>
        <authorList>
            <person name="Gilroy R."/>
            <person name="Ravi A."/>
            <person name="Getino M."/>
            <person name="Pursley I."/>
            <person name="Horton D.L."/>
            <person name="Alikhan N.F."/>
            <person name="Baker D."/>
            <person name="Gharbi K."/>
            <person name="Hall N."/>
            <person name="Watson M."/>
            <person name="Adriaenssens E.M."/>
            <person name="Foster-Nyarko E."/>
            <person name="Jarju S."/>
            <person name="Secka A."/>
            <person name="Antonio M."/>
            <person name="Oren A."/>
            <person name="Chaudhuri R.R."/>
            <person name="La Ragione R."/>
            <person name="Hildebrand F."/>
            <person name="Pallen M.J."/>
        </authorList>
    </citation>
    <scope>NUCLEOTIDE SEQUENCE</scope>
    <source>
        <strain evidence="5">ChiSjej5B23-6657</strain>
    </source>
</reference>
<dbReference type="InterPro" id="IPR018062">
    <property type="entry name" value="HTH_AraC-typ_CS"/>
</dbReference>
<dbReference type="GO" id="GO:0043565">
    <property type="term" value="F:sequence-specific DNA binding"/>
    <property type="evidence" value="ECO:0007669"/>
    <property type="project" value="InterPro"/>
</dbReference>
<evidence type="ECO:0000256" key="1">
    <source>
        <dbReference type="ARBA" id="ARBA00023015"/>
    </source>
</evidence>
<dbReference type="PANTHER" id="PTHR43280">
    <property type="entry name" value="ARAC-FAMILY TRANSCRIPTIONAL REGULATOR"/>
    <property type="match status" value="1"/>
</dbReference>
<organism evidence="5 6">
    <name type="scientific">Candidatus Pullilachnospira gallistercoris</name>
    <dbReference type="NCBI Taxonomy" id="2840911"/>
    <lineage>
        <taxon>Bacteria</taxon>
        <taxon>Bacillati</taxon>
        <taxon>Bacillota</taxon>
        <taxon>Clostridia</taxon>
        <taxon>Lachnospirales</taxon>
        <taxon>Lachnospiraceae</taxon>
        <taxon>Lachnospiraceae incertae sedis</taxon>
        <taxon>Candidatus Pullilachnospira</taxon>
    </lineage>
</organism>
<evidence type="ECO:0000256" key="3">
    <source>
        <dbReference type="ARBA" id="ARBA00023163"/>
    </source>
</evidence>
<evidence type="ECO:0000256" key="2">
    <source>
        <dbReference type="ARBA" id="ARBA00023125"/>
    </source>
</evidence>
<dbReference type="AlphaFoldDB" id="A0A9D1E8E0"/>
<dbReference type="Pfam" id="PF12833">
    <property type="entry name" value="HTH_18"/>
    <property type="match status" value="1"/>
</dbReference>
<evidence type="ECO:0000313" key="5">
    <source>
        <dbReference type="EMBL" id="HIR69974.1"/>
    </source>
</evidence>
<proteinExistence type="predicted"/>
<dbReference type="PRINTS" id="PR00032">
    <property type="entry name" value="HTHARAC"/>
</dbReference>
<keyword evidence="1" id="KW-0805">Transcription regulation</keyword>
<dbReference type="Proteomes" id="UP000823912">
    <property type="component" value="Unassembled WGS sequence"/>
</dbReference>
<dbReference type="SMART" id="SM00342">
    <property type="entry name" value="HTH_ARAC"/>
    <property type="match status" value="1"/>
</dbReference>
<dbReference type="Gene3D" id="1.10.10.60">
    <property type="entry name" value="Homeodomain-like"/>
    <property type="match status" value="2"/>
</dbReference>
<dbReference type="InterPro" id="IPR018060">
    <property type="entry name" value="HTH_AraC"/>
</dbReference>
<dbReference type="GO" id="GO:0003700">
    <property type="term" value="F:DNA-binding transcription factor activity"/>
    <property type="evidence" value="ECO:0007669"/>
    <property type="project" value="InterPro"/>
</dbReference>
<dbReference type="PROSITE" id="PS01124">
    <property type="entry name" value="HTH_ARAC_FAMILY_2"/>
    <property type="match status" value="1"/>
</dbReference>
<name>A0A9D1E8E0_9FIRM</name>